<feature type="region of interest" description="Disordered" evidence="1">
    <location>
        <begin position="148"/>
        <end position="250"/>
    </location>
</feature>
<protein>
    <submittedName>
        <fullName evidence="2">Uncharacterized protein</fullName>
    </submittedName>
</protein>
<evidence type="ECO:0000313" key="3">
    <source>
        <dbReference type="Proteomes" id="UP001460270"/>
    </source>
</evidence>
<dbReference type="Proteomes" id="UP001460270">
    <property type="component" value="Unassembled WGS sequence"/>
</dbReference>
<dbReference type="EMBL" id="JBBPFD010000005">
    <property type="protein sequence ID" value="KAK7926036.1"/>
    <property type="molecule type" value="Genomic_DNA"/>
</dbReference>
<accession>A0AAW0PFQ2</accession>
<feature type="region of interest" description="Disordered" evidence="1">
    <location>
        <begin position="72"/>
        <end position="132"/>
    </location>
</feature>
<organism evidence="2 3">
    <name type="scientific">Mugilogobius chulae</name>
    <name type="common">yellowstripe goby</name>
    <dbReference type="NCBI Taxonomy" id="88201"/>
    <lineage>
        <taxon>Eukaryota</taxon>
        <taxon>Metazoa</taxon>
        <taxon>Chordata</taxon>
        <taxon>Craniata</taxon>
        <taxon>Vertebrata</taxon>
        <taxon>Euteleostomi</taxon>
        <taxon>Actinopterygii</taxon>
        <taxon>Neopterygii</taxon>
        <taxon>Teleostei</taxon>
        <taxon>Neoteleostei</taxon>
        <taxon>Acanthomorphata</taxon>
        <taxon>Gobiaria</taxon>
        <taxon>Gobiiformes</taxon>
        <taxon>Gobioidei</taxon>
        <taxon>Gobiidae</taxon>
        <taxon>Gobionellinae</taxon>
        <taxon>Mugilogobius</taxon>
    </lineage>
</organism>
<gene>
    <name evidence="2" type="ORF">WMY93_008346</name>
</gene>
<evidence type="ECO:0000256" key="1">
    <source>
        <dbReference type="SAM" id="MobiDB-lite"/>
    </source>
</evidence>
<sequence>MAHLVNNLNYLLAAVPLDLWDAPWIRPADEDVQEVEVSDLHLRGMFELAPPDEDQDDWNNFVEWADWDDWDDWDDADSGYGSCSDEGEEELELEELELEEVEEEEEDEEEEVEEEEEDVEEEEDQEQRLSPEEVWSRWYQRVFLQPVERPSPAPRPVSAALPAPTPPPVAPPSVALPSVAPPPVGPALDFLPLAGSKRHRDEEDEDIPISKRQRSEDSGEDHTPSTSAGTSRGFSRHSPHLLQDSESDED</sequence>
<feature type="compositionally biased region" description="Acidic residues" evidence="1">
    <location>
        <begin position="85"/>
        <end position="125"/>
    </location>
</feature>
<keyword evidence="3" id="KW-1185">Reference proteome</keyword>
<proteinExistence type="predicted"/>
<evidence type="ECO:0000313" key="2">
    <source>
        <dbReference type="EMBL" id="KAK7926036.1"/>
    </source>
</evidence>
<feature type="compositionally biased region" description="Polar residues" evidence="1">
    <location>
        <begin position="224"/>
        <end position="233"/>
    </location>
</feature>
<reference evidence="3" key="1">
    <citation type="submission" date="2024-04" db="EMBL/GenBank/DDBJ databases">
        <title>Salinicola lusitanus LLJ914,a marine bacterium isolated from the Okinawa Trough.</title>
        <authorList>
            <person name="Li J."/>
        </authorList>
    </citation>
    <scope>NUCLEOTIDE SEQUENCE [LARGE SCALE GENOMIC DNA]</scope>
</reference>
<comment type="caution">
    <text evidence="2">The sequence shown here is derived from an EMBL/GenBank/DDBJ whole genome shotgun (WGS) entry which is preliminary data.</text>
</comment>
<dbReference type="AlphaFoldDB" id="A0AAW0PFQ2"/>
<feature type="compositionally biased region" description="Basic and acidic residues" evidence="1">
    <location>
        <begin position="213"/>
        <end position="223"/>
    </location>
</feature>
<name>A0AAW0PFQ2_9GOBI</name>